<proteinExistence type="inferred from homology"/>
<name>A0A2J6RZY9_HYAVF</name>
<dbReference type="AlphaFoldDB" id="A0A2J6RZY9"/>
<dbReference type="GO" id="GO:0016491">
    <property type="term" value="F:oxidoreductase activity"/>
    <property type="evidence" value="ECO:0007669"/>
    <property type="project" value="UniProtKB-KW"/>
</dbReference>
<dbReference type="InterPro" id="IPR002347">
    <property type="entry name" value="SDR_fam"/>
</dbReference>
<comment type="similarity">
    <text evidence="1">Belongs to the short-chain dehydrogenases/reductases (SDR) family.</text>
</comment>
<evidence type="ECO:0000313" key="3">
    <source>
        <dbReference type="EMBL" id="PMD44079.1"/>
    </source>
</evidence>
<gene>
    <name evidence="3" type="ORF">L207DRAFT_579035</name>
</gene>
<evidence type="ECO:0000256" key="1">
    <source>
        <dbReference type="ARBA" id="ARBA00006484"/>
    </source>
</evidence>
<organism evidence="3 4">
    <name type="scientific">Hyaloscypha variabilis (strain UAMH 11265 / GT02V1 / F)</name>
    <name type="common">Meliniomyces variabilis</name>
    <dbReference type="NCBI Taxonomy" id="1149755"/>
    <lineage>
        <taxon>Eukaryota</taxon>
        <taxon>Fungi</taxon>
        <taxon>Dikarya</taxon>
        <taxon>Ascomycota</taxon>
        <taxon>Pezizomycotina</taxon>
        <taxon>Leotiomycetes</taxon>
        <taxon>Helotiales</taxon>
        <taxon>Hyaloscyphaceae</taxon>
        <taxon>Hyaloscypha</taxon>
        <taxon>Hyaloscypha variabilis</taxon>
    </lineage>
</organism>
<dbReference type="SUPFAM" id="SSF51735">
    <property type="entry name" value="NAD(P)-binding Rossmann-fold domains"/>
    <property type="match status" value="1"/>
</dbReference>
<dbReference type="Gene3D" id="3.40.50.720">
    <property type="entry name" value="NAD(P)-binding Rossmann-like Domain"/>
    <property type="match status" value="1"/>
</dbReference>
<dbReference type="PANTHER" id="PTHR24320">
    <property type="entry name" value="RETINOL DEHYDROGENASE"/>
    <property type="match status" value="1"/>
</dbReference>
<dbReference type="OrthoDB" id="191139at2759"/>
<keyword evidence="4" id="KW-1185">Reference proteome</keyword>
<dbReference type="Proteomes" id="UP000235786">
    <property type="component" value="Unassembled WGS sequence"/>
</dbReference>
<sequence length="313" mass="34263">MSHFGKKAFDVDSDIPDLSGKVILVTGGNSGIGRPTCVFLAKHNPAKIIVVARNATTGGTILKEIEEAAPKVEATFIECNLGSLGSVQGAAKQILASTQRLDILLCNAGILDAPLGLSEDGYEIHFAVNYLGHTLLIKLLLPLLLKTTEIQPDVRVVLLASSGYRFHDPRGIIFKDLKTTQQNLTRLGMFGGMLRYFQSKLAIILYTVELARRYQTIKVVAVHPGIIDTPLTPQWMKANALTRFISAGGEGGLKKPEEGSWNQLWAATGSGVVSGEYYEPVGKLGTRTKRSKDENLRNELWEWTEEQLSSWTV</sequence>
<protein>
    <submittedName>
        <fullName evidence="3">Oxidoreductase</fullName>
    </submittedName>
</protein>
<dbReference type="PRINTS" id="PR00081">
    <property type="entry name" value="GDHRDH"/>
</dbReference>
<evidence type="ECO:0000256" key="2">
    <source>
        <dbReference type="ARBA" id="ARBA00023002"/>
    </source>
</evidence>
<evidence type="ECO:0000313" key="4">
    <source>
        <dbReference type="Proteomes" id="UP000235786"/>
    </source>
</evidence>
<reference evidence="3 4" key="1">
    <citation type="submission" date="2016-04" db="EMBL/GenBank/DDBJ databases">
        <title>A degradative enzymes factory behind the ericoid mycorrhizal symbiosis.</title>
        <authorList>
            <consortium name="DOE Joint Genome Institute"/>
            <person name="Martino E."/>
            <person name="Morin E."/>
            <person name="Grelet G."/>
            <person name="Kuo A."/>
            <person name="Kohler A."/>
            <person name="Daghino S."/>
            <person name="Barry K."/>
            <person name="Choi C."/>
            <person name="Cichocki N."/>
            <person name="Clum A."/>
            <person name="Copeland A."/>
            <person name="Hainaut M."/>
            <person name="Haridas S."/>
            <person name="Labutti K."/>
            <person name="Lindquist E."/>
            <person name="Lipzen A."/>
            <person name="Khouja H.-R."/>
            <person name="Murat C."/>
            <person name="Ohm R."/>
            <person name="Olson A."/>
            <person name="Spatafora J."/>
            <person name="Veneault-Fourrey C."/>
            <person name="Henrissat B."/>
            <person name="Grigoriev I."/>
            <person name="Martin F."/>
            <person name="Perotto S."/>
        </authorList>
    </citation>
    <scope>NUCLEOTIDE SEQUENCE [LARGE SCALE GENOMIC DNA]</scope>
    <source>
        <strain evidence="3 4">F</strain>
    </source>
</reference>
<dbReference type="STRING" id="1149755.A0A2J6RZY9"/>
<dbReference type="PANTHER" id="PTHR24320:SF154">
    <property type="entry name" value="OXIDOREDUCTASE, SHORT-CHAIN DEHYDROGENASE_REDUCTASE FAMILY (AFU_ORTHOLOGUE AFUA_2G04560)"/>
    <property type="match status" value="1"/>
</dbReference>
<accession>A0A2J6RZY9</accession>
<keyword evidence="2" id="KW-0560">Oxidoreductase</keyword>
<dbReference type="Pfam" id="PF00106">
    <property type="entry name" value="adh_short"/>
    <property type="match status" value="1"/>
</dbReference>
<dbReference type="InterPro" id="IPR036291">
    <property type="entry name" value="NAD(P)-bd_dom_sf"/>
</dbReference>
<dbReference type="EMBL" id="KZ613941">
    <property type="protein sequence ID" value="PMD44079.1"/>
    <property type="molecule type" value="Genomic_DNA"/>
</dbReference>